<name>A0A6J6H3C7_9ZZZZ</name>
<accession>A0A6J6H3C7</accession>
<dbReference type="InterPro" id="IPR056798">
    <property type="entry name" value="ADH_Fe_C"/>
</dbReference>
<evidence type="ECO:0000256" key="2">
    <source>
        <dbReference type="ARBA" id="ARBA00023002"/>
    </source>
</evidence>
<reference evidence="5" key="1">
    <citation type="submission" date="2020-05" db="EMBL/GenBank/DDBJ databases">
        <authorList>
            <person name="Chiriac C."/>
            <person name="Salcher M."/>
            <person name="Ghai R."/>
            <person name="Kavagutti S V."/>
        </authorList>
    </citation>
    <scope>NUCLEOTIDE SEQUENCE</scope>
</reference>
<protein>
    <submittedName>
        <fullName evidence="5">Unannotated protein</fullName>
    </submittedName>
</protein>
<dbReference type="Pfam" id="PF25137">
    <property type="entry name" value="ADH_Fe_C"/>
    <property type="match status" value="1"/>
</dbReference>
<dbReference type="Gene3D" id="1.20.1090.10">
    <property type="entry name" value="Dehydroquinate synthase-like - alpha domain"/>
    <property type="match status" value="1"/>
</dbReference>
<dbReference type="SUPFAM" id="SSF56796">
    <property type="entry name" value="Dehydroquinate synthase-like"/>
    <property type="match status" value="1"/>
</dbReference>
<dbReference type="GO" id="GO:0046872">
    <property type="term" value="F:metal ion binding"/>
    <property type="evidence" value="ECO:0007669"/>
    <property type="project" value="InterPro"/>
</dbReference>
<sequence>MDIGRLHIFPIKNFHPVPAALLGPGAHEMVGASARDLGFRRTLLMTTGLRGTGIVDEIRAQVEAAGVEVVVFDQVQSNPKDTDVMAAHAVYRTERCDSFISLGGGSSHDCTKATRVVAAHDGRLITDFKGPLALENPVLPPHIAVSTTAGTGSETSFAFVVTDTTSDPDRPHKFASFAHALAPSLAIDDPVLFYGLPADLTAYCGFDVLAHAVGAYVSILEMTPSHGLALQAIELLATHLRTAVGNGYDAAAREGMMYAQYIAGQAFNSAGLDAVHSISHATSAHYDTHHGLGNAIATFPVWEANLPFAYRKYARIAQAMGVDTRGMSEVQAADAALDAVRRLADDVGIPQNFTSLNTLPRYSKSRIGEGRYAHAATIAGDDADCARVALHALGDVCTVTNPKALTLDSMTALVRSAMVGSR</sequence>
<dbReference type="PANTHER" id="PTHR11496">
    <property type="entry name" value="ALCOHOL DEHYDROGENASE"/>
    <property type="match status" value="1"/>
</dbReference>
<dbReference type="GO" id="GO:0004022">
    <property type="term" value="F:alcohol dehydrogenase (NAD+) activity"/>
    <property type="evidence" value="ECO:0007669"/>
    <property type="project" value="TreeGrafter"/>
</dbReference>
<dbReference type="EMBL" id="CAEZSR010000361">
    <property type="protein sequence ID" value="CAB4603248.1"/>
    <property type="molecule type" value="Genomic_DNA"/>
</dbReference>
<dbReference type="InterPro" id="IPR001670">
    <property type="entry name" value="ADH_Fe/GldA"/>
</dbReference>
<evidence type="ECO:0000259" key="4">
    <source>
        <dbReference type="Pfam" id="PF25137"/>
    </source>
</evidence>
<dbReference type="FunFam" id="3.40.50.1970:FF:000003">
    <property type="entry name" value="Alcohol dehydrogenase, iron-containing"/>
    <property type="match status" value="1"/>
</dbReference>
<evidence type="ECO:0000259" key="3">
    <source>
        <dbReference type="Pfam" id="PF00465"/>
    </source>
</evidence>
<dbReference type="AlphaFoldDB" id="A0A6J6H3C7"/>
<proteinExistence type="inferred from homology"/>
<evidence type="ECO:0000256" key="1">
    <source>
        <dbReference type="ARBA" id="ARBA00007358"/>
    </source>
</evidence>
<dbReference type="PANTHER" id="PTHR11496:SF102">
    <property type="entry name" value="ALCOHOL DEHYDROGENASE 4"/>
    <property type="match status" value="1"/>
</dbReference>
<evidence type="ECO:0000313" key="5">
    <source>
        <dbReference type="EMBL" id="CAB4603248.1"/>
    </source>
</evidence>
<feature type="domain" description="Fe-containing alcohol dehydrogenase-like C-terminal" evidence="4">
    <location>
        <begin position="201"/>
        <end position="418"/>
    </location>
</feature>
<gene>
    <name evidence="5" type="ORF">UFOPK1493_04474</name>
</gene>
<dbReference type="Gene3D" id="3.40.50.1970">
    <property type="match status" value="1"/>
</dbReference>
<comment type="similarity">
    <text evidence="1">Belongs to the iron-containing alcohol dehydrogenase family.</text>
</comment>
<dbReference type="Pfam" id="PF00465">
    <property type="entry name" value="Fe-ADH"/>
    <property type="match status" value="1"/>
</dbReference>
<dbReference type="InterPro" id="IPR039697">
    <property type="entry name" value="Alcohol_dehydrogenase_Fe"/>
</dbReference>
<dbReference type="FunFam" id="1.20.1090.10:FF:000001">
    <property type="entry name" value="Aldehyde-alcohol dehydrogenase"/>
    <property type="match status" value="1"/>
</dbReference>
<organism evidence="5">
    <name type="scientific">freshwater metagenome</name>
    <dbReference type="NCBI Taxonomy" id="449393"/>
    <lineage>
        <taxon>unclassified sequences</taxon>
        <taxon>metagenomes</taxon>
        <taxon>ecological metagenomes</taxon>
    </lineage>
</organism>
<keyword evidence="2" id="KW-0560">Oxidoreductase</keyword>
<feature type="domain" description="Alcohol dehydrogenase iron-type/glycerol dehydrogenase GldA" evidence="3">
    <location>
        <begin position="21"/>
        <end position="190"/>
    </location>
</feature>